<comment type="caution">
    <text evidence="8">The sequence shown here is derived from an EMBL/GenBank/DDBJ whole genome shotgun (WGS) entry which is preliminary data.</text>
</comment>
<evidence type="ECO:0000259" key="7">
    <source>
        <dbReference type="PROSITE" id="PS51007"/>
    </source>
</evidence>
<evidence type="ECO:0000256" key="4">
    <source>
        <dbReference type="PROSITE-ProRule" id="PRU00433"/>
    </source>
</evidence>
<accession>A0ABV9JL13</accession>
<sequence>MNRILLAIFAVVALSFNAPCRADLLSPLNQVEMAKADAMYQRYCSLCHGAQREGYKADHAPSLRSKSMLSTAFPQMMFDSIAFGRINSAMDGYIKDAGGPLTESDIILLIRWLAQKENISPIDLDQAPIPGKAAKGKELYGKNCATCHGDKGQGGTGTALADQLFLSSATDSYLKYAIVNGRDGTPMKSFAGILKDEEIHDVVAYLRSQASGWSPQPPELAPWPNPNEYVLNPKGNAPQFNLREGRYVPAREVEKALKDNNKMIILDTRPGSAWQRIHIPGAVPMPYYRDKSRIAENLPNDGTWIIAYCACPHAASDSVINHLRSLGYKNTGVIDEGIIKWIEMGLPVVAGKAKVNQVID</sequence>
<reference evidence="9" key="1">
    <citation type="journal article" date="2019" name="Int. J. Syst. Evol. Microbiol.">
        <title>The Global Catalogue of Microorganisms (GCM) 10K type strain sequencing project: providing services to taxonomists for standard genome sequencing and annotation.</title>
        <authorList>
            <consortium name="The Broad Institute Genomics Platform"/>
            <consortium name="The Broad Institute Genome Sequencing Center for Infectious Disease"/>
            <person name="Wu L."/>
            <person name="Ma J."/>
        </authorList>
    </citation>
    <scope>NUCLEOTIDE SEQUENCE [LARGE SCALE GENOMIC DNA]</scope>
    <source>
        <strain evidence="9">DT28</strain>
    </source>
</reference>
<keyword evidence="1 4" id="KW-0349">Heme</keyword>
<dbReference type="PANTHER" id="PTHR33751:SF1">
    <property type="entry name" value="CBB3-TYPE CYTOCHROME C OXIDASE SUBUNIT FIXP"/>
    <property type="match status" value="1"/>
</dbReference>
<feature type="signal peptide" evidence="5">
    <location>
        <begin position="1"/>
        <end position="22"/>
    </location>
</feature>
<dbReference type="CDD" id="cd00158">
    <property type="entry name" value="RHOD"/>
    <property type="match status" value="1"/>
</dbReference>
<dbReference type="SUPFAM" id="SSF52821">
    <property type="entry name" value="Rhodanese/Cell cycle control phosphatase"/>
    <property type="match status" value="1"/>
</dbReference>
<name>A0ABV9JL13_9GAMM</name>
<evidence type="ECO:0000259" key="6">
    <source>
        <dbReference type="PROSITE" id="PS50206"/>
    </source>
</evidence>
<dbReference type="PROSITE" id="PS51007">
    <property type="entry name" value="CYTC"/>
    <property type="match status" value="2"/>
</dbReference>
<dbReference type="Pfam" id="PF00581">
    <property type="entry name" value="Rhodanese"/>
    <property type="match status" value="1"/>
</dbReference>
<dbReference type="InterPro" id="IPR009056">
    <property type="entry name" value="Cyt_c-like_dom"/>
</dbReference>
<dbReference type="PANTHER" id="PTHR33751">
    <property type="entry name" value="CBB3-TYPE CYTOCHROME C OXIDASE SUBUNIT FIXP"/>
    <property type="match status" value="1"/>
</dbReference>
<feature type="chain" id="PRO_5046085192" evidence="5">
    <location>
        <begin position="23"/>
        <end position="360"/>
    </location>
</feature>
<protein>
    <submittedName>
        <fullName evidence="8">C-type cytochrome</fullName>
    </submittedName>
</protein>
<dbReference type="RefSeq" id="WP_377333117.1">
    <property type="nucleotide sequence ID" value="NZ_JBHSGB010000006.1"/>
</dbReference>
<dbReference type="InterPro" id="IPR050597">
    <property type="entry name" value="Cytochrome_c_Oxidase_Subunit"/>
</dbReference>
<keyword evidence="5" id="KW-0732">Signal</keyword>
<feature type="domain" description="Cytochrome c" evidence="7">
    <location>
        <begin position="131"/>
        <end position="210"/>
    </location>
</feature>
<dbReference type="Proteomes" id="UP001595962">
    <property type="component" value="Unassembled WGS sequence"/>
</dbReference>
<evidence type="ECO:0000256" key="2">
    <source>
        <dbReference type="ARBA" id="ARBA00022723"/>
    </source>
</evidence>
<feature type="domain" description="Rhodanese" evidence="6">
    <location>
        <begin position="259"/>
        <end position="350"/>
    </location>
</feature>
<dbReference type="Gene3D" id="1.10.760.10">
    <property type="entry name" value="Cytochrome c-like domain"/>
    <property type="match status" value="2"/>
</dbReference>
<dbReference type="InterPro" id="IPR001763">
    <property type="entry name" value="Rhodanese-like_dom"/>
</dbReference>
<gene>
    <name evidence="8" type="ORF">ACFO3I_07895</name>
</gene>
<dbReference type="PROSITE" id="PS50206">
    <property type="entry name" value="RHODANESE_3"/>
    <property type="match status" value="1"/>
</dbReference>
<keyword evidence="9" id="KW-1185">Reference proteome</keyword>
<evidence type="ECO:0000313" key="8">
    <source>
        <dbReference type="EMBL" id="MFC4654932.1"/>
    </source>
</evidence>
<dbReference type="EMBL" id="JBHSGB010000006">
    <property type="protein sequence ID" value="MFC4654932.1"/>
    <property type="molecule type" value="Genomic_DNA"/>
</dbReference>
<dbReference type="Pfam" id="PF13442">
    <property type="entry name" value="Cytochrome_CBB3"/>
    <property type="match status" value="2"/>
</dbReference>
<dbReference type="SMART" id="SM00450">
    <property type="entry name" value="RHOD"/>
    <property type="match status" value="1"/>
</dbReference>
<keyword evidence="3 4" id="KW-0408">Iron</keyword>
<dbReference type="SUPFAM" id="SSF46626">
    <property type="entry name" value="Cytochrome c"/>
    <property type="match status" value="2"/>
</dbReference>
<evidence type="ECO:0000256" key="5">
    <source>
        <dbReference type="SAM" id="SignalP"/>
    </source>
</evidence>
<keyword evidence="2 4" id="KW-0479">Metal-binding</keyword>
<evidence type="ECO:0000313" key="9">
    <source>
        <dbReference type="Proteomes" id="UP001595962"/>
    </source>
</evidence>
<evidence type="ECO:0000256" key="1">
    <source>
        <dbReference type="ARBA" id="ARBA00022617"/>
    </source>
</evidence>
<dbReference type="Gene3D" id="3.40.250.10">
    <property type="entry name" value="Rhodanese-like domain"/>
    <property type="match status" value="1"/>
</dbReference>
<evidence type="ECO:0000256" key="3">
    <source>
        <dbReference type="ARBA" id="ARBA00023004"/>
    </source>
</evidence>
<feature type="domain" description="Cytochrome c" evidence="7">
    <location>
        <begin position="31"/>
        <end position="117"/>
    </location>
</feature>
<proteinExistence type="predicted"/>
<organism evidence="8 9">
    <name type="scientific">Rheinheimera marina</name>
    <dbReference type="NCBI Taxonomy" id="1774958"/>
    <lineage>
        <taxon>Bacteria</taxon>
        <taxon>Pseudomonadati</taxon>
        <taxon>Pseudomonadota</taxon>
        <taxon>Gammaproteobacteria</taxon>
        <taxon>Chromatiales</taxon>
        <taxon>Chromatiaceae</taxon>
        <taxon>Rheinheimera</taxon>
    </lineage>
</organism>
<dbReference type="InterPro" id="IPR036909">
    <property type="entry name" value="Cyt_c-like_dom_sf"/>
</dbReference>
<dbReference type="InterPro" id="IPR036873">
    <property type="entry name" value="Rhodanese-like_dom_sf"/>
</dbReference>